<name>A0A392SZ46_9FABA</name>
<feature type="compositionally biased region" description="Basic and acidic residues" evidence="1">
    <location>
        <begin position="12"/>
        <end position="47"/>
    </location>
</feature>
<organism evidence="2 3">
    <name type="scientific">Trifolium medium</name>
    <dbReference type="NCBI Taxonomy" id="97028"/>
    <lineage>
        <taxon>Eukaryota</taxon>
        <taxon>Viridiplantae</taxon>
        <taxon>Streptophyta</taxon>
        <taxon>Embryophyta</taxon>
        <taxon>Tracheophyta</taxon>
        <taxon>Spermatophyta</taxon>
        <taxon>Magnoliopsida</taxon>
        <taxon>eudicotyledons</taxon>
        <taxon>Gunneridae</taxon>
        <taxon>Pentapetalae</taxon>
        <taxon>rosids</taxon>
        <taxon>fabids</taxon>
        <taxon>Fabales</taxon>
        <taxon>Fabaceae</taxon>
        <taxon>Papilionoideae</taxon>
        <taxon>50 kb inversion clade</taxon>
        <taxon>NPAAA clade</taxon>
        <taxon>Hologalegina</taxon>
        <taxon>IRL clade</taxon>
        <taxon>Trifolieae</taxon>
        <taxon>Trifolium</taxon>
    </lineage>
</organism>
<accession>A0A392SZ46</accession>
<feature type="non-terminal residue" evidence="2">
    <location>
        <position position="1"/>
    </location>
</feature>
<proteinExistence type="predicted"/>
<feature type="non-terminal residue" evidence="2">
    <location>
        <position position="96"/>
    </location>
</feature>
<feature type="region of interest" description="Disordered" evidence="1">
    <location>
        <begin position="12"/>
        <end position="84"/>
    </location>
</feature>
<evidence type="ECO:0000256" key="1">
    <source>
        <dbReference type="SAM" id="MobiDB-lite"/>
    </source>
</evidence>
<reference evidence="2 3" key="1">
    <citation type="journal article" date="2018" name="Front. Plant Sci.">
        <title>Red Clover (Trifolium pratense) and Zigzag Clover (T. medium) - A Picture of Genomic Similarities and Differences.</title>
        <authorList>
            <person name="Dluhosova J."/>
            <person name="Istvanek J."/>
            <person name="Nedelnik J."/>
            <person name="Repkova J."/>
        </authorList>
    </citation>
    <scope>NUCLEOTIDE SEQUENCE [LARGE SCALE GENOMIC DNA]</scope>
    <source>
        <strain evidence="3">cv. 10/8</strain>
        <tissue evidence="2">Leaf</tissue>
    </source>
</reference>
<dbReference type="EMBL" id="LXQA010458416">
    <property type="protein sequence ID" value="MCI53130.1"/>
    <property type="molecule type" value="Genomic_DNA"/>
</dbReference>
<dbReference type="Proteomes" id="UP000265520">
    <property type="component" value="Unassembled WGS sequence"/>
</dbReference>
<protein>
    <submittedName>
        <fullName evidence="2">Uncharacterized protein</fullName>
    </submittedName>
</protein>
<evidence type="ECO:0000313" key="2">
    <source>
        <dbReference type="EMBL" id="MCI53130.1"/>
    </source>
</evidence>
<evidence type="ECO:0000313" key="3">
    <source>
        <dbReference type="Proteomes" id="UP000265520"/>
    </source>
</evidence>
<dbReference type="AlphaFoldDB" id="A0A392SZ46"/>
<sequence length="96" mass="10080">FGHFRVRASVAKFDRHATGADRRPENERVGLTKGADESLKKDGHHVSPEYAAPKGGVDSSQTTGPKTKAGGAIVPKKEGHGLPEGVRVGDIVVKLG</sequence>
<comment type="caution">
    <text evidence="2">The sequence shown here is derived from an EMBL/GenBank/DDBJ whole genome shotgun (WGS) entry which is preliminary data.</text>
</comment>
<keyword evidence="3" id="KW-1185">Reference proteome</keyword>